<protein>
    <submittedName>
        <fullName evidence="2">Uncharacterized protein</fullName>
    </submittedName>
</protein>
<gene>
    <name evidence="2" type="ORF">CMEL01_06662</name>
</gene>
<evidence type="ECO:0000313" key="2">
    <source>
        <dbReference type="EMBL" id="KAK1452088.1"/>
    </source>
</evidence>
<dbReference type="EMBL" id="MLGG01000046">
    <property type="protein sequence ID" value="KAK1452088.1"/>
    <property type="molecule type" value="Genomic_DNA"/>
</dbReference>
<dbReference type="Proteomes" id="UP001239795">
    <property type="component" value="Unassembled WGS sequence"/>
</dbReference>
<name>A0AAI9U839_9PEZI</name>
<feature type="compositionally biased region" description="Polar residues" evidence="1">
    <location>
        <begin position="24"/>
        <end position="34"/>
    </location>
</feature>
<evidence type="ECO:0000256" key="1">
    <source>
        <dbReference type="SAM" id="MobiDB-lite"/>
    </source>
</evidence>
<reference evidence="2 3" key="1">
    <citation type="submission" date="2016-10" db="EMBL/GenBank/DDBJ databases">
        <title>The genome sequence of Colletotrichum fioriniae PJ7.</title>
        <authorList>
            <person name="Baroncelli R."/>
        </authorList>
    </citation>
    <scope>NUCLEOTIDE SEQUENCE [LARGE SCALE GENOMIC DNA]</scope>
    <source>
        <strain evidence="2">Col 31</strain>
    </source>
</reference>
<comment type="caution">
    <text evidence="2">The sequence shown here is derived from an EMBL/GenBank/DDBJ whole genome shotgun (WGS) entry which is preliminary data.</text>
</comment>
<organism evidence="2 3">
    <name type="scientific">Colletotrichum melonis</name>
    <dbReference type="NCBI Taxonomy" id="1209925"/>
    <lineage>
        <taxon>Eukaryota</taxon>
        <taxon>Fungi</taxon>
        <taxon>Dikarya</taxon>
        <taxon>Ascomycota</taxon>
        <taxon>Pezizomycotina</taxon>
        <taxon>Sordariomycetes</taxon>
        <taxon>Hypocreomycetidae</taxon>
        <taxon>Glomerellales</taxon>
        <taxon>Glomerellaceae</taxon>
        <taxon>Colletotrichum</taxon>
        <taxon>Colletotrichum acutatum species complex</taxon>
    </lineage>
</organism>
<proteinExistence type="predicted"/>
<feature type="region of interest" description="Disordered" evidence="1">
    <location>
        <begin position="1"/>
        <end position="34"/>
    </location>
</feature>
<dbReference type="AlphaFoldDB" id="A0AAI9U839"/>
<feature type="compositionally biased region" description="Basic residues" evidence="1">
    <location>
        <begin position="1"/>
        <end position="19"/>
    </location>
</feature>
<accession>A0AAI9U839</accession>
<evidence type="ECO:0000313" key="3">
    <source>
        <dbReference type="Proteomes" id="UP001239795"/>
    </source>
</evidence>
<sequence length="34" mass="4220">MTRRRRRRRHRLQSRKSRRVLVAQNASDQENTVT</sequence>
<keyword evidence="3" id="KW-1185">Reference proteome</keyword>